<dbReference type="Pfam" id="PF08327">
    <property type="entry name" value="AHSA1"/>
    <property type="match status" value="2"/>
</dbReference>
<keyword evidence="4" id="KW-1185">Reference proteome</keyword>
<feature type="domain" description="Activator of Hsp90 ATPase homologue 1/2-like C-terminal" evidence="2">
    <location>
        <begin position="190"/>
        <end position="323"/>
    </location>
</feature>
<protein>
    <recommendedName>
        <fullName evidence="2">Activator of Hsp90 ATPase homologue 1/2-like C-terminal domain-containing protein</fullName>
    </recommendedName>
</protein>
<dbReference type="SUPFAM" id="SSF55961">
    <property type="entry name" value="Bet v1-like"/>
    <property type="match status" value="2"/>
</dbReference>
<sequence>MLKQNDSTSTQSEREIIITRIFNAPRELVFQAWTDPKHIVQWWGPKGFTTRVTELDLRPGGQSRYVMVGPDGTEYPVKGVFCEIVPPERIVSSDEFDEGFEKVINADLPQGIVMTVMFEDLDGKTKLTLQIRHATESDRRKHEEMGVVAGWNSSFDCLDEFLAKQVKQQQNGFTVTLPSDTEILITRVFNAPRRLVFQAWTQPEHIKRWFGGCSSMTMTVCEIDLRVGGAWRYVLHEPKNNIEHAFYGEYREIVPPERLVTTEIYEPVPNSDHLNILTLNEVGGKTTLHIHIQHQSKEQRDGHLQSGMEEGLSETLNRLEALLQSIG</sequence>
<dbReference type="CDD" id="cd07826">
    <property type="entry name" value="SRPBCC_CalC_Aha1-like_9"/>
    <property type="match status" value="1"/>
</dbReference>
<evidence type="ECO:0000259" key="2">
    <source>
        <dbReference type="Pfam" id="PF08327"/>
    </source>
</evidence>
<proteinExistence type="inferred from homology"/>
<evidence type="ECO:0000313" key="4">
    <source>
        <dbReference type="Proteomes" id="UP000218785"/>
    </source>
</evidence>
<dbReference type="PANTHER" id="PTHR36929">
    <property type="entry name" value="ATTACHMENT SUBUNIT, PUTATIVE-RELATED"/>
    <property type="match status" value="1"/>
</dbReference>
<dbReference type="PANTHER" id="PTHR36929:SF5">
    <property type="entry name" value="BLR6751 PROTEIN"/>
    <property type="match status" value="1"/>
</dbReference>
<dbReference type="KEGG" id="ttq:NIES37_37480"/>
<evidence type="ECO:0000313" key="3">
    <source>
        <dbReference type="EMBL" id="BAY99765.1"/>
    </source>
</evidence>
<organism evidence="3 4">
    <name type="scientific">Tolypothrix tenuis PCC 7101</name>
    <dbReference type="NCBI Taxonomy" id="231146"/>
    <lineage>
        <taxon>Bacteria</taxon>
        <taxon>Bacillati</taxon>
        <taxon>Cyanobacteriota</taxon>
        <taxon>Cyanophyceae</taxon>
        <taxon>Nostocales</taxon>
        <taxon>Tolypothrichaceae</taxon>
        <taxon>Tolypothrix</taxon>
    </lineage>
</organism>
<reference evidence="3 4" key="1">
    <citation type="submission" date="2017-06" db="EMBL/GenBank/DDBJ databases">
        <title>Genome sequencing of cyanobaciteial culture collection at National Institute for Environmental Studies (NIES).</title>
        <authorList>
            <person name="Hirose Y."/>
            <person name="Shimura Y."/>
            <person name="Fujisawa T."/>
            <person name="Nakamura Y."/>
            <person name="Kawachi M."/>
        </authorList>
    </citation>
    <scope>NUCLEOTIDE SEQUENCE [LARGE SCALE GENOMIC DNA]</scope>
    <source>
        <strain evidence="3 4">NIES-37</strain>
    </source>
</reference>
<gene>
    <name evidence="3" type="ORF">NIES37_37480</name>
</gene>
<dbReference type="Proteomes" id="UP000218785">
    <property type="component" value="Chromosome"/>
</dbReference>
<dbReference type="InterPro" id="IPR023393">
    <property type="entry name" value="START-like_dom_sf"/>
</dbReference>
<dbReference type="RefSeq" id="WP_096578137.1">
    <property type="nucleotide sequence ID" value="NZ_CAWNJS010000001.1"/>
</dbReference>
<dbReference type="AlphaFoldDB" id="A0A1Z4N230"/>
<dbReference type="InterPro" id="IPR013538">
    <property type="entry name" value="ASHA1/2-like_C"/>
</dbReference>
<comment type="similarity">
    <text evidence="1">Belongs to the AHA1 family.</text>
</comment>
<feature type="domain" description="Activator of Hsp90 ATPase homologue 1/2-like C-terminal" evidence="2">
    <location>
        <begin position="23"/>
        <end position="162"/>
    </location>
</feature>
<accession>A0A1Z4N230</accession>
<dbReference type="Gene3D" id="3.30.530.20">
    <property type="match status" value="2"/>
</dbReference>
<dbReference type="EMBL" id="AP018248">
    <property type="protein sequence ID" value="BAY99765.1"/>
    <property type="molecule type" value="Genomic_DNA"/>
</dbReference>
<evidence type="ECO:0000256" key="1">
    <source>
        <dbReference type="ARBA" id="ARBA00006817"/>
    </source>
</evidence>
<name>A0A1Z4N230_9CYAN</name>